<gene>
    <name evidence="3" type="ORF">HU200_037192</name>
</gene>
<dbReference type="InterPro" id="IPR039391">
    <property type="entry name" value="Phytocyanin-like"/>
</dbReference>
<dbReference type="GO" id="GO:0005886">
    <property type="term" value="C:plasma membrane"/>
    <property type="evidence" value="ECO:0007669"/>
    <property type="project" value="TreeGrafter"/>
</dbReference>
<dbReference type="EMBL" id="JACEFO010001882">
    <property type="protein sequence ID" value="KAF8696288.1"/>
    <property type="molecule type" value="Genomic_DNA"/>
</dbReference>
<organism evidence="3 4">
    <name type="scientific">Digitaria exilis</name>
    <dbReference type="NCBI Taxonomy" id="1010633"/>
    <lineage>
        <taxon>Eukaryota</taxon>
        <taxon>Viridiplantae</taxon>
        <taxon>Streptophyta</taxon>
        <taxon>Embryophyta</taxon>
        <taxon>Tracheophyta</taxon>
        <taxon>Spermatophyta</taxon>
        <taxon>Magnoliopsida</taxon>
        <taxon>Liliopsida</taxon>
        <taxon>Poales</taxon>
        <taxon>Poaceae</taxon>
        <taxon>PACMAD clade</taxon>
        <taxon>Panicoideae</taxon>
        <taxon>Panicodae</taxon>
        <taxon>Paniceae</taxon>
        <taxon>Anthephorinae</taxon>
        <taxon>Digitaria</taxon>
    </lineage>
</organism>
<dbReference type="SUPFAM" id="SSF49503">
    <property type="entry name" value="Cupredoxins"/>
    <property type="match status" value="1"/>
</dbReference>
<keyword evidence="4" id="KW-1185">Reference proteome</keyword>
<dbReference type="AlphaFoldDB" id="A0A835EHR9"/>
<evidence type="ECO:0000313" key="3">
    <source>
        <dbReference type="EMBL" id="KAF8696288.1"/>
    </source>
</evidence>
<dbReference type="Proteomes" id="UP000636709">
    <property type="component" value="Unassembled WGS sequence"/>
</dbReference>
<protein>
    <recommendedName>
        <fullName evidence="2">Phytocyanin domain-containing protein</fullName>
    </recommendedName>
</protein>
<keyword evidence="1" id="KW-0732">Signal</keyword>
<evidence type="ECO:0000256" key="1">
    <source>
        <dbReference type="SAM" id="SignalP"/>
    </source>
</evidence>
<feature type="chain" id="PRO_5032746002" description="Phytocyanin domain-containing protein" evidence="1">
    <location>
        <begin position="19"/>
        <end position="136"/>
    </location>
</feature>
<reference evidence="3" key="1">
    <citation type="submission" date="2020-07" db="EMBL/GenBank/DDBJ databases">
        <title>Genome sequence and genetic diversity analysis of an under-domesticated orphan crop, white fonio (Digitaria exilis).</title>
        <authorList>
            <person name="Bennetzen J.L."/>
            <person name="Chen S."/>
            <person name="Ma X."/>
            <person name="Wang X."/>
            <person name="Yssel A.E.J."/>
            <person name="Chaluvadi S.R."/>
            <person name="Johnson M."/>
            <person name="Gangashetty P."/>
            <person name="Hamidou F."/>
            <person name="Sanogo M.D."/>
            <person name="Zwaenepoel A."/>
            <person name="Wallace J."/>
            <person name="Van De Peer Y."/>
            <person name="Van Deynze A."/>
        </authorList>
    </citation>
    <scope>NUCLEOTIDE SEQUENCE</scope>
    <source>
        <tissue evidence="3">Leaves</tissue>
    </source>
</reference>
<name>A0A835EHR9_9POAL</name>
<dbReference type="PANTHER" id="PTHR33021">
    <property type="entry name" value="BLUE COPPER PROTEIN"/>
    <property type="match status" value="1"/>
</dbReference>
<evidence type="ECO:0000259" key="2">
    <source>
        <dbReference type="PROSITE" id="PS51485"/>
    </source>
</evidence>
<dbReference type="InterPro" id="IPR003245">
    <property type="entry name" value="Phytocyanin_dom"/>
</dbReference>
<sequence length="136" mass="14645">MRVVLALGLAAFVAASAATSHGDVFHVGDKDGWVSKPAVSYDRWAASHRFKITDTLVFKYKKGADSVLVVDRRHYDACDGRDPIDELRDGDSAYVLGRTGPIAGSVPGSVPCTVHLRCCTSRLLSTFPGITDITSY</sequence>
<dbReference type="InterPro" id="IPR008972">
    <property type="entry name" value="Cupredoxin"/>
</dbReference>
<comment type="caution">
    <text evidence="3">The sequence shown here is derived from an EMBL/GenBank/DDBJ whole genome shotgun (WGS) entry which is preliminary data.</text>
</comment>
<evidence type="ECO:0000313" key="4">
    <source>
        <dbReference type="Proteomes" id="UP000636709"/>
    </source>
</evidence>
<dbReference type="OrthoDB" id="2015640at2759"/>
<dbReference type="GO" id="GO:0009055">
    <property type="term" value="F:electron transfer activity"/>
    <property type="evidence" value="ECO:0007669"/>
    <property type="project" value="InterPro"/>
</dbReference>
<dbReference type="PROSITE" id="PS51485">
    <property type="entry name" value="PHYTOCYANIN"/>
    <property type="match status" value="1"/>
</dbReference>
<dbReference type="Gene3D" id="2.60.40.420">
    <property type="entry name" value="Cupredoxins - blue copper proteins"/>
    <property type="match status" value="1"/>
</dbReference>
<dbReference type="Pfam" id="PF02298">
    <property type="entry name" value="Cu_bind_like"/>
    <property type="match status" value="1"/>
</dbReference>
<dbReference type="PANTHER" id="PTHR33021:SF185">
    <property type="entry name" value="EARLY NODULIN-LIKE PROTEIN 3-RELATED"/>
    <property type="match status" value="1"/>
</dbReference>
<accession>A0A835EHR9</accession>
<feature type="signal peptide" evidence="1">
    <location>
        <begin position="1"/>
        <end position="18"/>
    </location>
</feature>
<proteinExistence type="predicted"/>
<feature type="domain" description="Phytocyanin" evidence="2">
    <location>
        <begin position="23"/>
        <end position="136"/>
    </location>
</feature>